<keyword evidence="3" id="KW-1185">Reference proteome</keyword>
<reference evidence="2" key="2">
    <citation type="submission" date="2023-05" db="EMBL/GenBank/DDBJ databases">
        <authorList>
            <consortium name="Lawrence Berkeley National Laboratory"/>
            <person name="Steindorff A."/>
            <person name="Hensen N."/>
            <person name="Bonometti L."/>
            <person name="Westerberg I."/>
            <person name="Brannstrom I.O."/>
            <person name="Guillou S."/>
            <person name="Cros-Aarteil S."/>
            <person name="Calhoun S."/>
            <person name="Haridas S."/>
            <person name="Kuo A."/>
            <person name="Mondo S."/>
            <person name="Pangilinan J."/>
            <person name="Riley R."/>
            <person name="Labutti K."/>
            <person name="Andreopoulos B."/>
            <person name="Lipzen A."/>
            <person name="Chen C."/>
            <person name="Yanf M."/>
            <person name="Daum C."/>
            <person name="Ng V."/>
            <person name="Clum A."/>
            <person name="Ohm R."/>
            <person name="Martin F."/>
            <person name="Silar P."/>
            <person name="Natvig D."/>
            <person name="Lalanne C."/>
            <person name="Gautier V."/>
            <person name="Ament-Velasquez S.L."/>
            <person name="Kruys A."/>
            <person name="Hutchinson M.I."/>
            <person name="Powell A.J."/>
            <person name="Barry K."/>
            <person name="Miller A.N."/>
            <person name="Grigoriev I.V."/>
            <person name="Debuchy R."/>
            <person name="Gladieux P."/>
            <person name="Thoren M.H."/>
            <person name="Johannesson H."/>
        </authorList>
    </citation>
    <scope>NUCLEOTIDE SEQUENCE</scope>
    <source>
        <strain evidence="2">CBS 892.96</strain>
    </source>
</reference>
<evidence type="ECO:0000313" key="2">
    <source>
        <dbReference type="EMBL" id="KAK4170598.1"/>
    </source>
</evidence>
<feature type="transmembrane region" description="Helical" evidence="1">
    <location>
        <begin position="75"/>
        <end position="95"/>
    </location>
</feature>
<keyword evidence="1" id="KW-0812">Transmembrane</keyword>
<protein>
    <submittedName>
        <fullName evidence="2">Uncharacterized protein</fullName>
    </submittedName>
</protein>
<keyword evidence="1" id="KW-0472">Membrane</keyword>
<gene>
    <name evidence="2" type="ORF">QBC36DRAFT_316562</name>
</gene>
<keyword evidence="1" id="KW-1133">Transmembrane helix</keyword>
<evidence type="ECO:0000313" key="3">
    <source>
        <dbReference type="Proteomes" id="UP001302321"/>
    </source>
</evidence>
<evidence type="ECO:0000256" key="1">
    <source>
        <dbReference type="SAM" id="Phobius"/>
    </source>
</evidence>
<comment type="caution">
    <text evidence="2">The sequence shown here is derived from an EMBL/GenBank/DDBJ whole genome shotgun (WGS) entry which is preliminary data.</text>
</comment>
<dbReference type="Proteomes" id="UP001302321">
    <property type="component" value="Unassembled WGS sequence"/>
</dbReference>
<name>A0AAN6VVQ1_9PEZI</name>
<dbReference type="EMBL" id="MU866959">
    <property type="protein sequence ID" value="KAK4170598.1"/>
    <property type="molecule type" value="Genomic_DNA"/>
</dbReference>
<proteinExistence type="predicted"/>
<sequence>MSSLANDDGVPNIIKAVECTTESLYRFLAKLAQIQFTKLQDPSGCECSGIPACTSSPGRSVSGFLVAFTVRLWKFTWFLKLPMLAAVSAIALRFLQGRNPIRMFASWVRISGWFREPGSPGIYNTQGMHFFVTDTGFTGSTSGMLAMDHGDYLVQVRGCTMGGGYLIVRPRNDDKTMSYRVVGAAYVGKGPLAVIQTSQEAA</sequence>
<dbReference type="AlphaFoldDB" id="A0AAN6VVQ1"/>
<organism evidence="2 3">
    <name type="scientific">Triangularia setosa</name>
    <dbReference type="NCBI Taxonomy" id="2587417"/>
    <lineage>
        <taxon>Eukaryota</taxon>
        <taxon>Fungi</taxon>
        <taxon>Dikarya</taxon>
        <taxon>Ascomycota</taxon>
        <taxon>Pezizomycotina</taxon>
        <taxon>Sordariomycetes</taxon>
        <taxon>Sordariomycetidae</taxon>
        <taxon>Sordariales</taxon>
        <taxon>Podosporaceae</taxon>
        <taxon>Triangularia</taxon>
    </lineage>
</organism>
<reference evidence="2" key="1">
    <citation type="journal article" date="2023" name="Mol. Phylogenet. Evol.">
        <title>Genome-scale phylogeny and comparative genomics of the fungal order Sordariales.</title>
        <authorList>
            <person name="Hensen N."/>
            <person name="Bonometti L."/>
            <person name="Westerberg I."/>
            <person name="Brannstrom I.O."/>
            <person name="Guillou S."/>
            <person name="Cros-Aarteil S."/>
            <person name="Calhoun S."/>
            <person name="Haridas S."/>
            <person name="Kuo A."/>
            <person name="Mondo S."/>
            <person name="Pangilinan J."/>
            <person name="Riley R."/>
            <person name="LaButti K."/>
            <person name="Andreopoulos B."/>
            <person name="Lipzen A."/>
            <person name="Chen C."/>
            <person name="Yan M."/>
            <person name="Daum C."/>
            <person name="Ng V."/>
            <person name="Clum A."/>
            <person name="Steindorff A."/>
            <person name="Ohm R.A."/>
            <person name="Martin F."/>
            <person name="Silar P."/>
            <person name="Natvig D.O."/>
            <person name="Lalanne C."/>
            <person name="Gautier V."/>
            <person name="Ament-Velasquez S.L."/>
            <person name="Kruys A."/>
            <person name="Hutchinson M.I."/>
            <person name="Powell A.J."/>
            <person name="Barry K."/>
            <person name="Miller A.N."/>
            <person name="Grigoriev I.V."/>
            <person name="Debuchy R."/>
            <person name="Gladieux P."/>
            <person name="Hiltunen Thoren M."/>
            <person name="Johannesson H."/>
        </authorList>
    </citation>
    <scope>NUCLEOTIDE SEQUENCE</scope>
    <source>
        <strain evidence="2">CBS 892.96</strain>
    </source>
</reference>
<accession>A0AAN6VVQ1</accession>